<protein>
    <recommendedName>
        <fullName evidence="4">TIGR02206 family membrane protein</fullName>
    </recommendedName>
</protein>
<gene>
    <name evidence="2" type="ORF">GTS_43770</name>
</gene>
<evidence type="ECO:0000313" key="2">
    <source>
        <dbReference type="EMBL" id="GDY32744.1"/>
    </source>
</evidence>
<dbReference type="EMBL" id="BJFL01000028">
    <property type="protein sequence ID" value="GDY32744.1"/>
    <property type="molecule type" value="Genomic_DNA"/>
</dbReference>
<dbReference type="InterPro" id="IPR011737">
    <property type="entry name" value="CHP02206_TP0381"/>
</dbReference>
<dbReference type="AlphaFoldDB" id="A0A4D4JB05"/>
<evidence type="ECO:0000313" key="3">
    <source>
        <dbReference type="Proteomes" id="UP000298860"/>
    </source>
</evidence>
<feature type="transmembrane region" description="Helical" evidence="1">
    <location>
        <begin position="86"/>
        <end position="103"/>
    </location>
</feature>
<keyword evidence="1" id="KW-1133">Transmembrane helix</keyword>
<feature type="transmembrane region" description="Helical" evidence="1">
    <location>
        <begin position="115"/>
        <end position="139"/>
    </location>
</feature>
<sequence>MLAVAVLASQVAVQVAALTPRWDVGHSLPLHLSDLAGLAAGYALWSGRRWACHLAYYWGLTLAPQAVVTPVLLAPASPHWAWLLDWTWHLLVVAAAGYLVCGLRMRPGWDGYRLTVTVTAGWAAAVLAVNRLAGTNYGYLDGKPNRPTLLDLLGPWPEYLLAEAVLLLAAWALLTWPWVRSARRAEAGSAGQPGRTLGAERRPR</sequence>
<keyword evidence="1" id="KW-0472">Membrane</keyword>
<name>A0A4D4JB05_9PSEU</name>
<dbReference type="NCBIfam" id="TIGR02206">
    <property type="entry name" value="intg_mem_TP0381"/>
    <property type="match status" value="1"/>
</dbReference>
<organism evidence="2 3">
    <name type="scientific">Gandjariella thermophila</name>
    <dbReference type="NCBI Taxonomy" id="1931992"/>
    <lineage>
        <taxon>Bacteria</taxon>
        <taxon>Bacillati</taxon>
        <taxon>Actinomycetota</taxon>
        <taxon>Actinomycetes</taxon>
        <taxon>Pseudonocardiales</taxon>
        <taxon>Pseudonocardiaceae</taxon>
        <taxon>Gandjariella</taxon>
    </lineage>
</organism>
<feature type="transmembrane region" description="Helical" evidence="1">
    <location>
        <begin position="54"/>
        <end position="74"/>
    </location>
</feature>
<dbReference type="Pfam" id="PF14808">
    <property type="entry name" value="TMEM164"/>
    <property type="match status" value="1"/>
</dbReference>
<dbReference type="Proteomes" id="UP000298860">
    <property type="component" value="Unassembled WGS sequence"/>
</dbReference>
<feature type="transmembrane region" description="Helical" evidence="1">
    <location>
        <begin position="159"/>
        <end position="179"/>
    </location>
</feature>
<proteinExistence type="predicted"/>
<evidence type="ECO:0008006" key="4">
    <source>
        <dbReference type="Google" id="ProtNLM"/>
    </source>
</evidence>
<reference evidence="3" key="1">
    <citation type="submission" date="2019-04" db="EMBL/GenBank/DDBJ databases">
        <title>Draft genome sequence of Pseudonocardiaceae bacterium SL3-2-4.</title>
        <authorList>
            <person name="Ningsih F."/>
            <person name="Yokota A."/>
            <person name="Sakai Y."/>
            <person name="Nanatani K."/>
            <person name="Yabe S."/>
            <person name="Oetari A."/>
            <person name="Sjamsuridzal W."/>
        </authorList>
    </citation>
    <scope>NUCLEOTIDE SEQUENCE [LARGE SCALE GENOMIC DNA]</scope>
    <source>
        <strain evidence="3">SL3-2-4</strain>
    </source>
</reference>
<accession>A0A4D4JB05</accession>
<comment type="caution">
    <text evidence="2">The sequence shown here is derived from an EMBL/GenBank/DDBJ whole genome shotgun (WGS) entry which is preliminary data.</text>
</comment>
<keyword evidence="1" id="KW-0812">Transmembrane</keyword>
<evidence type="ECO:0000256" key="1">
    <source>
        <dbReference type="SAM" id="Phobius"/>
    </source>
</evidence>
<keyword evidence="3" id="KW-1185">Reference proteome</keyword>